<feature type="transmembrane region" description="Helical" evidence="1">
    <location>
        <begin position="36"/>
        <end position="58"/>
    </location>
</feature>
<evidence type="ECO:0000256" key="1">
    <source>
        <dbReference type="SAM" id="Phobius"/>
    </source>
</evidence>
<evidence type="ECO:0008006" key="4">
    <source>
        <dbReference type="Google" id="ProtNLM"/>
    </source>
</evidence>
<keyword evidence="3" id="KW-1185">Reference proteome</keyword>
<dbReference type="AlphaFoldDB" id="A0A369QR99"/>
<dbReference type="OrthoDB" id="9799565at2"/>
<keyword evidence="1" id="KW-0472">Membrane</keyword>
<gene>
    <name evidence="2" type="ORF">AHMF7616_04826</name>
</gene>
<proteinExistence type="predicted"/>
<reference evidence="2 3" key="1">
    <citation type="submission" date="2018-04" db="EMBL/GenBank/DDBJ databases">
        <title>Adhaeribacter sp. HMF7616 genome sequencing and assembly.</title>
        <authorList>
            <person name="Kang H."/>
            <person name="Kang J."/>
            <person name="Cha I."/>
            <person name="Kim H."/>
            <person name="Joh K."/>
        </authorList>
    </citation>
    <scope>NUCLEOTIDE SEQUENCE [LARGE SCALE GENOMIC DNA]</scope>
    <source>
        <strain evidence="2 3">HMF7616</strain>
    </source>
</reference>
<keyword evidence="1" id="KW-0812">Transmembrane</keyword>
<dbReference type="Pfam" id="PF11391">
    <property type="entry name" value="DUF2798"/>
    <property type="match status" value="1"/>
</dbReference>
<keyword evidence="1" id="KW-1133">Transmembrane helix</keyword>
<dbReference type="InterPro" id="IPR021529">
    <property type="entry name" value="DUF2798"/>
</dbReference>
<evidence type="ECO:0000313" key="3">
    <source>
        <dbReference type="Proteomes" id="UP000253919"/>
    </source>
</evidence>
<sequence>MLMQQKIAFALIISIVTTGIISFTLISVNIGFQEKFIITWLRFWLMGYTVVTPAILFIGPKVQLFVNYLFKESSLEQSD</sequence>
<evidence type="ECO:0000313" key="2">
    <source>
        <dbReference type="EMBL" id="RDC66195.1"/>
    </source>
</evidence>
<organism evidence="2 3">
    <name type="scientific">Adhaeribacter pallidiroseus</name>
    <dbReference type="NCBI Taxonomy" id="2072847"/>
    <lineage>
        <taxon>Bacteria</taxon>
        <taxon>Pseudomonadati</taxon>
        <taxon>Bacteroidota</taxon>
        <taxon>Cytophagia</taxon>
        <taxon>Cytophagales</taxon>
        <taxon>Hymenobacteraceae</taxon>
        <taxon>Adhaeribacter</taxon>
    </lineage>
</organism>
<protein>
    <recommendedName>
        <fullName evidence="4">DUF2798 domain-containing protein</fullName>
    </recommendedName>
</protein>
<name>A0A369QR99_9BACT</name>
<dbReference type="Proteomes" id="UP000253919">
    <property type="component" value="Unassembled WGS sequence"/>
</dbReference>
<accession>A0A369QR99</accession>
<comment type="caution">
    <text evidence="2">The sequence shown here is derived from an EMBL/GenBank/DDBJ whole genome shotgun (WGS) entry which is preliminary data.</text>
</comment>
<feature type="transmembrane region" description="Helical" evidence="1">
    <location>
        <begin position="7"/>
        <end position="30"/>
    </location>
</feature>
<dbReference type="EMBL" id="QASA01000001">
    <property type="protein sequence ID" value="RDC66195.1"/>
    <property type="molecule type" value="Genomic_DNA"/>
</dbReference>